<evidence type="ECO:0000313" key="2">
    <source>
        <dbReference type="EMBL" id="KDR77075.1"/>
    </source>
</evidence>
<reference evidence="3" key="1">
    <citation type="journal article" date="2014" name="Proc. Natl. Acad. Sci. U.S.A.">
        <title>Extensive sampling of basidiomycete genomes demonstrates inadequacy of the white-rot/brown-rot paradigm for wood decay fungi.</title>
        <authorList>
            <person name="Riley R."/>
            <person name="Salamov A.A."/>
            <person name="Brown D.W."/>
            <person name="Nagy L.G."/>
            <person name="Floudas D."/>
            <person name="Held B.W."/>
            <person name="Levasseur A."/>
            <person name="Lombard V."/>
            <person name="Morin E."/>
            <person name="Otillar R."/>
            <person name="Lindquist E.A."/>
            <person name="Sun H."/>
            <person name="LaButti K.M."/>
            <person name="Schmutz J."/>
            <person name="Jabbour D."/>
            <person name="Luo H."/>
            <person name="Baker S.E."/>
            <person name="Pisabarro A.G."/>
            <person name="Walton J.D."/>
            <person name="Blanchette R.A."/>
            <person name="Henrissat B."/>
            <person name="Martin F."/>
            <person name="Cullen D."/>
            <person name="Hibbett D.S."/>
            <person name="Grigoriev I.V."/>
        </authorList>
    </citation>
    <scope>NUCLEOTIDE SEQUENCE [LARGE SCALE GENOMIC DNA]</scope>
    <source>
        <strain evidence="3">CBS 339.88</strain>
    </source>
</reference>
<dbReference type="EMBL" id="KL142377">
    <property type="protein sequence ID" value="KDR77075.1"/>
    <property type="molecule type" value="Genomic_DNA"/>
</dbReference>
<evidence type="ECO:0000313" key="3">
    <source>
        <dbReference type="Proteomes" id="UP000027222"/>
    </source>
</evidence>
<dbReference type="HOGENOM" id="CLU_2038239_0_0_1"/>
<dbReference type="Proteomes" id="UP000027222">
    <property type="component" value="Unassembled WGS sequence"/>
</dbReference>
<organism evidence="2 3">
    <name type="scientific">Galerina marginata (strain CBS 339.88)</name>
    <dbReference type="NCBI Taxonomy" id="685588"/>
    <lineage>
        <taxon>Eukaryota</taxon>
        <taxon>Fungi</taxon>
        <taxon>Dikarya</taxon>
        <taxon>Basidiomycota</taxon>
        <taxon>Agaricomycotina</taxon>
        <taxon>Agaricomycetes</taxon>
        <taxon>Agaricomycetidae</taxon>
        <taxon>Agaricales</taxon>
        <taxon>Agaricineae</taxon>
        <taxon>Strophariaceae</taxon>
        <taxon>Galerina</taxon>
    </lineage>
</organism>
<evidence type="ECO:0000256" key="1">
    <source>
        <dbReference type="SAM" id="MobiDB-lite"/>
    </source>
</evidence>
<gene>
    <name evidence="2" type="ORF">GALMADRAFT_225208</name>
</gene>
<name>A0A067T1L5_GALM3</name>
<sequence length="121" mass="13319">MTVPLLRTMNTYGQAEEITEDMLRELLELETALYGQAAAVDMPTTQAANAPASGLGAVPAVESHLDASGPSRRQQFQAAADRSQARPFFTQRDTFDIDDSNDSDDDVRMIFQVDELKVPQK</sequence>
<proteinExistence type="predicted"/>
<accession>A0A067T1L5</accession>
<feature type="region of interest" description="Disordered" evidence="1">
    <location>
        <begin position="61"/>
        <end position="85"/>
    </location>
</feature>
<protein>
    <submittedName>
        <fullName evidence="2">Uncharacterized protein</fullName>
    </submittedName>
</protein>
<keyword evidence="3" id="KW-1185">Reference proteome</keyword>
<dbReference type="AlphaFoldDB" id="A0A067T1L5"/>